<dbReference type="PROSITE" id="PS50931">
    <property type="entry name" value="HTH_LYSR"/>
    <property type="match status" value="1"/>
</dbReference>
<reference evidence="6 7" key="1">
    <citation type="submission" date="2019-08" db="EMBL/GenBank/DDBJ databases">
        <authorList>
            <person name="Peeters C."/>
        </authorList>
    </citation>
    <scope>NUCLEOTIDE SEQUENCE [LARGE SCALE GENOMIC DNA]</scope>
    <source>
        <strain evidence="6 7">LMG 20602</strain>
    </source>
</reference>
<evidence type="ECO:0000256" key="3">
    <source>
        <dbReference type="ARBA" id="ARBA00023125"/>
    </source>
</evidence>
<dbReference type="InterPro" id="IPR050176">
    <property type="entry name" value="LTTR"/>
</dbReference>
<dbReference type="SUPFAM" id="SSF46785">
    <property type="entry name" value="Winged helix' DNA-binding domain"/>
    <property type="match status" value="1"/>
</dbReference>
<accession>A0ABY6WGQ6</accession>
<proteinExistence type="inferred from homology"/>
<dbReference type="PANTHER" id="PTHR30579">
    <property type="entry name" value="TRANSCRIPTIONAL REGULATOR"/>
    <property type="match status" value="1"/>
</dbReference>
<gene>
    <name evidence="6" type="ORF">PCA20602_04958</name>
</gene>
<sequence length="321" mass="34779">MGCRQRSRIAAYSKIKLKCDTYRICKYGAAMLDLGLLKTLVAVVDEGSFTRAAERVHRTQSTVSQQIRRLEDDVGRQLLMRDRSGVNVTPTLHGELLAQYARKLLALSMEAVDAMENDSRVSTVRVGLPEDIDARRMAEMLSRFVQSHGDIRLEIVAGMSTDLRERLSAGDLELALVKREPGQGDCLMAWPETLVWAMGSHADADDMVHAPVPLALFPQGCIYRQRAIRSLDAAQRPWRMAFGSHSLTGIQAAVSSGLGVSVLPETVLLPDHRVCEALPPPPPSEIALVDGGGPASASRRALADFLAVTVGETLGVVSASA</sequence>
<keyword evidence="2" id="KW-0805">Transcription regulation</keyword>
<name>A0ABY6WGQ6_9BURK</name>
<evidence type="ECO:0000256" key="2">
    <source>
        <dbReference type="ARBA" id="ARBA00023015"/>
    </source>
</evidence>
<evidence type="ECO:0000313" key="7">
    <source>
        <dbReference type="Proteomes" id="UP000366065"/>
    </source>
</evidence>
<evidence type="ECO:0000313" key="6">
    <source>
        <dbReference type="EMBL" id="VVE54667.1"/>
    </source>
</evidence>
<dbReference type="InterPro" id="IPR005119">
    <property type="entry name" value="LysR_subst-bd"/>
</dbReference>
<dbReference type="Gene3D" id="1.10.10.10">
    <property type="entry name" value="Winged helix-like DNA-binding domain superfamily/Winged helix DNA-binding domain"/>
    <property type="match status" value="1"/>
</dbReference>
<protein>
    <submittedName>
        <fullName evidence="6">LysR family transcriptional regulator</fullName>
    </submittedName>
</protein>
<dbReference type="Proteomes" id="UP000366065">
    <property type="component" value="Unassembled WGS sequence"/>
</dbReference>
<keyword evidence="3" id="KW-0238">DNA-binding</keyword>
<organism evidence="6 7">
    <name type="scientific">Pandoraea capi</name>
    <dbReference type="NCBI Taxonomy" id="2508286"/>
    <lineage>
        <taxon>Bacteria</taxon>
        <taxon>Pseudomonadati</taxon>
        <taxon>Pseudomonadota</taxon>
        <taxon>Betaproteobacteria</taxon>
        <taxon>Burkholderiales</taxon>
        <taxon>Burkholderiaceae</taxon>
        <taxon>Pandoraea</taxon>
    </lineage>
</organism>
<keyword evidence="7" id="KW-1185">Reference proteome</keyword>
<comment type="similarity">
    <text evidence="1">Belongs to the LysR transcriptional regulatory family.</text>
</comment>
<feature type="domain" description="HTH lysR-type" evidence="5">
    <location>
        <begin position="32"/>
        <end position="89"/>
    </location>
</feature>
<keyword evidence="4" id="KW-0804">Transcription</keyword>
<dbReference type="EMBL" id="CABPRV010000017">
    <property type="protein sequence ID" value="VVE54667.1"/>
    <property type="molecule type" value="Genomic_DNA"/>
</dbReference>
<dbReference type="Pfam" id="PF00126">
    <property type="entry name" value="HTH_1"/>
    <property type="match status" value="1"/>
</dbReference>
<dbReference type="InterPro" id="IPR036388">
    <property type="entry name" value="WH-like_DNA-bd_sf"/>
</dbReference>
<evidence type="ECO:0000256" key="4">
    <source>
        <dbReference type="ARBA" id="ARBA00023163"/>
    </source>
</evidence>
<dbReference type="InterPro" id="IPR036390">
    <property type="entry name" value="WH_DNA-bd_sf"/>
</dbReference>
<dbReference type="Pfam" id="PF03466">
    <property type="entry name" value="LysR_substrate"/>
    <property type="match status" value="1"/>
</dbReference>
<dbReference type="Gene3D" id="3.40.190.10">
    <property type="entry name" value="Periplasmic binding protein-like II"/>
    <property type="match status" value="2"/>
</dbReference>
<comment type="caution">
    <text evidence="6">The sequence shown here is derived from an EMBL/GenBank/DDBJ whole genome shotgun (WGS) entry which is preliminary data.</text>
</comment>
<evidence type="ECO:0000259" key="5">
    <source>
        <dbReference type="PROSITE" id="PS50931"/>
    </source>
</evidence>
<dbReference type="PANTHER" id="PTHR30579:SF7">
    <property type="entry name" value="HTH-TYPE TRANSCRIPTIONAL REGULATOR LRHA-RELATED"/>
    <property type="match status" value="1"/>
</dbReference>
<dbReference type="InterPro" id="IPR000847">
    <property type="entry name" value="LysR_HTH_N"/>
</dbReference>
<dbReference type="PRINTS" id="PR00039">
    <property type="entry name" value="HTHLYSR"/>
</dbReference>
<dbReference type="SUPFAM" id="SSF53850">
    <property type="entry name" value="Periplasmic binding protein-like II"/>
    <property type="match status" value="1"/>
</dbReference>
<evidence type="ECO:0000256" key="1">
    <source>
        <dbReference type="ARBA" id="ARBA00009437"/>
    </source>
</evidence>